<evidence type="ECO:0000256" key="1">
    <source>
        <dbReference type="SAM" id="Phobius"/>
    </source>
</evidence>
<dbReference type="InterPro" id="IPR035919">
    <property type="entry name" value="EAL_sf"/>
</dbReference>
<evidence type="ECO:0000313" key="3">
    <source>
        <dbReference type="EMBL" id="MBM9469643.1"/>
    </source>
</evidence>
<dbReference type="SMART" id="SM00052">
    <property type="entry name" value="EAL"/>
    <property type="match status" value="1"/>
</dbReference>
<reference evidence="3" key="1">
    <citation type="submission" date="2021-01" db="EMBL/GenBank/DDBJ databases">
        <title>YIM 132084 draft genome.</title>
        <authorList>
            <person name="An D."/>
        </authorList>
    </citation>
    <scope>NUCLEOTIDE SEQUENCE</scope>
    <source>
        <strain evidence="3">YIM 132084</strain>
    </source>
</reference>
<dbReference type="SUPFAM" id="SSF141868">
    <property type="entry name" value="EAL domain-like"/>
    <property type="match status" value="1"/>
</dbReference>
<dbReference type="Pfam" id="PF00563">
    <property type="entry name" value="EAL"/>
    <property type="match status" value="1"/>
</dbReference>
<dbReference type="PROSITE" id="PS50883">
    <property type="entry name" value="EAL"/>
    <property type="match status" value="1"/>
</dbReference>
<feature type="domain" description="EAL" evidence="2">
    <location>
        <begin position="1"/>
        <end position="236"/>
    </location>
</feature>
<comment type="caution">
    <text evidence="3">The sequence shown here is derived from an EMBL/GenBank/DDBJ whole genome shotgun (WGS) entry which is preliminary data.</text>
</comment>
<dbReference type="CDD" id="cd01948">
    <property type="entry name" value="EAL"/>
    <property type="match status" value="1"/>
</dbReference>
<dbReference type="Gene3D" id="3.20.20.450">
    <property type="entry name" value="EAL domain"/>
    <property type="match status" value="1"/>
</dbReference>
<proteinExistence type="predicted"/>
<dbReference type="InterPro" id="IPR050706">
    <property type="entry name" value="Cyclic-di-GMP_PDE-like"/>
</dbReference>
<feature type="transmembrane region" description="Helical" evidence="1">
    <location>
        <begin position="29"/>
        <end position="53"/>
    </location>
</feature>
<name>A0A939BYK6_9ACTN</name>
<dbReference type="EMBL" id="JAERWK010000032">
    <property type="protein sequence ID" value="MBM9469643.1"/>
    <property type="molecule type" value="Genomic_DNA"/>
</dbReference>
<accession>A0A939BYK6</accession>
<dbReference type="Proteomes" id="UP000663792">
    <property type="component" value="Unassembled WGS sequence"/>
</dbReference>
<sequence>MFYQPITRPNGSVVAVEALLRWRHPERGLLVAGEFIALAIASGAMVSIGHWVIYQALAQLARWLEQYPTSAPALVFCNLSPQEVLDADLRGSIARSLHRHGLTPDRLGLEITEIHLADSRLADTLADYEASGHSLAIDDFGTGYSSLYRLVSLPVSYVKIDRSLVSGLPSNQRSCALVEAALVIADKLGLQVISEGVETPQQARWLNNAGCGLQQGMLHGHPMTAHDIDLRLNISPALLPGQ</sequence>
<evidence type="ECO:0000259" key="2">
    <source>
        <dbReference type="PROSITE" id="PS50883"/>
    </source>
</evidence>
<dbReference type="AlphaFoldDB" id="A0A939BYK6"/>
<keyword evidence="1" id="KW-0812">Transmembrane</keyword>
<protein>
    <submittedName>
        <fullName evidence="3">EAL domain-containing protein</fullName>
    </submittedName>
</protein>
<keyword evidence="4" id="KW-1185">Reference proteome</keyword>
<evidence type="ECO:0000313" key="4">
    <source>
        <dbReference type="Proteomes" id="UP000663792"/>
    </source>
</evidence>
<keyword evidence="1" id="KW-1133">Transmembrane helix</keyword>
<dbReference type="GO" id="GO:0071111">
    <property type="term" value="F:cyclic-guanylate-specific phosphodiesterase activity"/>
    <property type="evidence" value="ECO:0007669"/>
    <property type="project" value="InterPro"/>
</dbReference>
<organism evidence="3 4">
    <name type="scientific">Nakamurella leprariae</name>
    <dbReference type="NCBI Taxonomy" id="2803911"/>
    <lineage>
        <taxon>Bacteria</taxon>
        <taxon>Bacillati</taxon>
        <taxon>Actinomycetota</taxon>
        <taxon>Actinomycetes</taxon>
        <taxon>Nakamurellales</taxon>
        <taxon>Nakamurellaceae</taxon>
        <taxon>Nakamurella</taxon>
    </lineage>
</organism>
<keyword evidence="1" id="KW-0472">Membrane</keyword>
<dbReference type="PANTHER" id="PTHR33121">
    <property type="entry name" value="CYCLIC DI-GMP PHOSPHODIESTERASE PDEF"/>
    <property type="match status" value="1"/>
</dbReference>
<gene>
    <name evidence="3" type="ORF">JL106_20360</name>
</gene>
<dbReference type="PANTHER" id="PTHR33121:SF70">
    <property type="entry name" value="SIGNALING PROTEIN YKOW"/>
    <property type="match status" value="1"/>
</dbReference>
<dbReference type="InterPro" id="IPR001633">
    <property type="entry name" value="EAL_dom"/>
</dbReference>